<feature type="transmembrane region" description="Helical" evidence="1">
    <location>
        <begin position="82"/>
        <end position="104"/>
    </location>
</feature>
<keyword evidence="1" id="KW-1133">Transmembrane helix</keyword>
<keyword evidence="1" id="KW-0812">Transmembrane</keyword>
<feature type="transmembrane region" description="Helical" evidence="1">
    <location>
        <begin position="6"/>
        <end position="24"/>
    </location>
</feature>
<dbReference type="Pfam" id="PF14093">
    <property type="entry name" value="DUF4271"/>
    <property type="match status" value="1"/>
</dbReference>
<keyword evidence="3" id="KW-1185">Reference proteome</keyword>
<feature type="transmembrane region" description="Helical" evidence="1">
    <location>
        <begin position="136"/>
        <end position="153"/>
    </location>
</feature>
<evidence type="ECO:0000256" key="1">
    <source>
        <dbReference type="SAM" id="Phobius"/>
    </source>
</evidence>
<dbReference type="EMBL" id="POWF01000001">
    <property type="protein sequence ID" value="PNQ75078.1"/>
    <property type="molecule type" value="Genomic_DNA"/>
</dbReference>
<sequence length="215" mass="24538">MLRPLISNDLFTVSIVIGLILIAISKALFAKRFDDFVFVLGNSKYLKIYSRDQKFFDVFDALLFINFVFTFTIFGILSFETLFGSVSLSLTLLLKLFLAVAIFITMKILIERLIGSVFDIDFLIDNYLFQKISYKNFVGILLLPLNALLIYSIDSSPVIIYSILAIILLVFIIGLLTTLKVYQNLIKQNMFYFILYLCALEIAPYVIIVSVIVDV</sequence>
<organism evidence="2 3">
    <name type="scientific">Hanstruepera neustonica</name>
    <dbReference type="NCBI Taxonomy" id="1445657"/>
    <lineage>
        <taxon>Bacteria</taxon>
        <taxon>Pseudomonadati</taxon>
        <taxon>Bacteroidota</taxon>
        <taxon>Flavobacteriia</taxon>
        <taxon>Flavobacteriales</taxon>
        <taxon>Flavobacteriaceae</taxon>
        <taxon>Hanstruepera</taxon>
    </lineage>
</organism>
<evidence type="ECO:0000313" key="2">
    <source>
        <dbReference type="EMBL" id="PNQ75078.1"/>
    </source>
</evidence>
<dbReference type="AlphaFoldDB" id="A0A2K1E468"/>
<feature type="transmembrane region" description="Helical" evidence="1">
    <location>
        <begin position="159"/>
        <end position="179"/>
    </location>
</feature>
<evidence type="ECO:0000313" key="3">
    <source>
        <dbReference type="Proteomes" id="UP000236641"/>
    </source>
</evidence>
<reference evidence="2 3" key="1">
    <citation type="submission" date="2018-01" db="EMBL/GenBank/DDBJ databases">
        <title>The draft genome of Hanstruepera neustonica JCM19743.</title>
        <authorList>
            <person name="He R.-H."/>
            <person name="Du Z.-J."/>
        </authorList>
    </citation>
    <scope>NUCLEOTIDE SEQUENCE [LARGE SCALE GENOMIC DNA]</scope>
    <source>
        <strain evidence="2 3">JCM19743</strain>
    </source>
</reference>
<dbReference type="RefSeq" id="WP_103050928.1">
    <property type="nucleotide sequence ID" value="NZ_POWF01000001.1"/>
</dbReference>
<gene>
    <name evidence="2" type="ORF">C1T31_02785</name>
</gene>
<name>A0A2K1E468_9FLAO</name>
<dbReference type="InterPro" id="IPR025367">
    <property type="entry name" value="DUF4271"/>
</dbReference>
<accession>A0A2K1E468</accession>
<feature type="transmembrane region" description="Helical" evidence="1">
    <location>
        <begin position="55"/>
        <end position="76"/>
    </location>
</feature>
<protein>
    <submittedName>
        <fullName evidence="2">DUF4271 domain-containing protein</fullName>
    </submittedName>
</protein>
<proteinExistence type="predicted"/>
<feature type="transmembrane region" description="Helical" evidence="1">
    <location>
        <begin position="191"/>
        <end position="213"/>
    </location>
</feature>
<dbReference type="Proteomes" id="UP000236641">
    <property type="component" value="Unassembled WGS sequence"/>
</dbReference>
<keyword evidence="1" id="KW-0472">Membrane</keyword>
<comment type="caution">
    <text evidence="2">The sequence shown here is derived from an EMBL/GenBank/DDBJ whole genome shotgun (WGS) entry which is preliminary data.</text>
</comment>
<dbReference type="OrthoDB" id="1438590at2"/>